<evidence type="ECO:0000256" key="5">
    <source>
        <dbReference type="ARBA" id="ARBA00022759"/>
    </source>
</evidence>
<dbReference type="Gene3D" id="3.40.570.10">
    <property type="entry name" value="Extracellular Endonuclease, subunit A"/>
    <property type="match status" value="1"/>
</dbReference>
<dbReference type="PROSITE" id="PS01070">
    <property type="entry name" value="NUCLEASE_NON_SPEC"/>
    <property type="match status" value="1"/>
</dbReference>
<dbReference type="EC" id="3.-.-.-" evidence="10"/>
<sequence>MLVLTQFSASSTNDPYDEGHAKAWAELPEKRVDENFVYVSHFASLNNRTVRNYSFCYDKTLHVAHWVAYPLHSVYRGSIDRTDDFQYDPKVDYSWQPNLAAGSYRGSYDRGHQLPSADRTATRELNLQTFYATNMTPQLNRLNQDMWANLEAKVRAQICNDTLYVVTGCYYANTNTTTTDRDGKVCPVPTNYFKVLLRTRTGTTGKRIADCSADELKAIGFWVDQKS</sequence>
<comment type="similarity">
    <text evidence="2">Belongs to the DNA/RNA non-specific endonuclease family.</text>
</comment>
<dbReference type="GO" id="GO:0003676">
    <property type="term" value="F:nucleic acid binding"/>
    <property type="evidence" value="ECO:0007669"/>
    <property type="project" value="InterPro"/>
</dbReference>
<dbReference type="InterPro" id="IPR044929">
    <property type="entry name" value="DNA/RNA_non-sp_Endonuclease_sf"/>
</dbReference>
<keyword evidence="3" id="KW-0540">Nuclease</keyword>
<accession>K1TGV4</accession>
<feature type="domain" description="DNA/RNA non-specific endonuclease/pyrophosphatase/phosphodiesterase" evidence="9">
    <location>
        <begin position="49"/>
        <end position="225"/>
    </location>
</feature>
<proteinExistence type="inferred from homology"/>
<reference evidence="10" key="1">
    <citation type="journal article" date="2013" name="Environ. Microbiol.">
        <title>Microbiota from the distal guts of lean and obese adolescents exhibit partial functional redundancy besides clear differences in community structure.</title>
        <authorList>
            <person name="Ferrer M."/>
            <person name="Ruiz A."/>
            <person name="Lanza F."/>
            <person name="Haange S.B."/>
            <person name="Oberbach A."/>
            <person name="Till H."/>
            <person name="Bargiela R."/>
            <person name="Campoy C."/>
            <person name="Segura M.T."/>
            <person name="Richter M."/>
            <person name="von Bergen M."/>
            <person name="Seifert J."/>
            <person name="Suarez A."/>
        </authorList>
    </citation>
    <scope>NUCLEOTIDE SEQUENCE</scope>
</reference>
<dbReference type="InterPro" id="IPR018524">
    <property type="entry name" value="DNA/RNA_endonuclease_AS"/>
</dbReference>
<evidence type="ECO:0000259" key="9">
    <source>
        <dbReference type="SMART" id="SM00892"/>
    </source>
</evidence>
<keyword evidence="6 10" id="KW-0378">Hydrolase</keyword>
<dbReference type="GO" id="GO:0004519">
    <property type="term" value="F:endonuclease activity"/>
    <property type="evidence" value="ECO:0007669"/>
    <property type="project" value="UniProtKB-KW"/>
</dbReference>
<dbReference type="EMBL" id="AJWY01006904">
    <property type="protein sequence ID" value="EKC65550.1"/>
    <property type="molecule type" value="Genomic_DNA"/>
</dbReference>
<comment type="cofactor">
    <cofactor evidence="1">
        <name>Mg(2+)</name>
        <dbReference type="ChEBI" id="CHEBI:18420"/>
    </cofactor>
</comment>
<evidence type="ECO:0000256" key="6">
    <source>
        <dbReference type="ARBA" id="ARBA00022801"/>
    </source>
</evidence>
<evidence type="ECO:0000256" key="1">
    <source>
        <dbReference type="ARBA" id="ARBA00001946"/>
    </source>
</evidence>
<evidence type="ECO:0000256" key="4">
    <source>
        <dbReference type="ARBA" id="ARBA00022723"/>
    </source>
</evidence>
<dbReference type="SMART" id="SM00892">
    <property type="entry name" value="Endonuclease_NS"/>
    <property type="match status" value="1"/>
</dbReference>
<keyword evidence="5 10" id="KW-0255">Endonuclease</keyword>
<name>K1TGV4_9ZZZZ</name>
<dbReference type="GO" id="GO:0016787">
    <property type="term" value="F:hydrolase activity"/>
    <property type="evidence" value="ECO:0007669"/>
    <property type="project" value="UniProtKB-KW"/>
</dbReference>
<dbReference type="InterPro" id="IPR040255">
    <property type="entry name" value="Non-specific_endonuclease"/>
</dbReference>
<dbReference type="Pfam" id="PF01223">
    <property type="entry name" value="Endonuclease_NS"/>
    <property type="match status" value="1"/>
</dbReference>
<dbReference type="GO" id="GO:0046872">
    <property type="term" value="F:metal ion binding"/>
    <property type="evidence" value="ECO:0007669"/>
    <property type="project" value="UniProtKB-KW"/>
</dbReference>
<evidence type="ECO:0000259" key="8">
    <source>
        <dbReference type="SMART" id="SM00477"/>
    </source>
</evidence>
<dbReference type="InterPro" id="IPR044925">
    <property type="entry name" value="His-Me_finger_sf"/>
</dbReference>
<dbReference type="SMART" id="SM00477">
    <property type="entry name" value="NUC"/>
    <property type="match status" value="1"/>
</dbReference>
<organism evidence="10">
    <name type="scientific">human gut metagenome</name>
    <dbReference type="NCBI Taxonomy" id="408170"/>
    <lineage>
        <taxon>unclassified sequences</taxon>
        <taxon>metagenomes</taxon>
        <taxon>organismal metagenomes</taxon>
    </lineage>
</organism>
<dbReference type="InterPro" id="IPR001604">
    <property type="entry name" value="Endo_G_ENPP1-like_dom"/>
</dbReference>
<dbReference type="AlphaFoldDB" id="K1TGV4"/>
<evidence type="ECO:0000256" key="2">
    <source>
        <dbReference type="ARBA" id="ARBA00010052"/>
    </source>
</evidence>
<evidence type="ECO:0000256" key="7">
    <source>
        <dbReference type="ARBA" id="ARBA00022842"/>
    </source>
</evidence>
<keyword evidence="4" id="KW-0479">Metal-binding</keyword>
<comment type="caution">
    <text evidence="10">The sequence shown here is derived from an EMBL/GenBank/DDBJ whole genome shotgun (WGS) entry which is preliminary data.</text>
</comment>
<evidence type="ECO:0000313" key="10">
    <source>
        <dbReference type="EMBL" id="EKC65550.1"/>
    </source>
</evidence>
<protein>
    <submittedName>
        <fullName evidence="10">DNA/RNA non-specific endonuclease</fullName>
        <ecNumber evidence="10">3.-.-.-</ecNumber>
    </submittedName>
</protein>
<dbReference type="PANTHER" id="PTHR13966">
    <property type="entry name" value="ENDONUCLEASE RELATED"/>
    <property type="match status" value="1"/>
</dbReference>
<keyword evidence="7" id="KW-0460">Magnesium</keyword>
<dbReference type="SUPFAM" id="SSF54060">
    <property type="entry name" value="His-Me finger endonucleases"/>
    <property type="match status" value="1"/>
</dbReference>
<feature type="non-terminal residue" evidence="10">
    <location>
        <position position="227"/>
    </location>
</feature>
<dbReference type="InterPro" id="IPR020821">
    <property type="entry name" value="ENPP1-3/EXOG-like_nuc-like"/>
</dbReference>
<feature type="domain" description="ENPP1-3/EXOG-like endonuclease/phosphodiesterase" evidence="8">
    <location>
        <begin position="50"/>
        <end position="226"/>
    </location>
</feature>
<dbReference type="PANTHER" id="PTHR13966:SF5">
    <property type="entry name" value="ENDONUCLEASE G, MITOCHONDRIAL"/>
    <property type="match status" value="1"/>
</dbReference>
<gene>
    <name evidence="10" type="ORF">LEA_10265</name>
</gene>
<evidence type="ECO:0000256" key="3">
    <source>
        <dbReference type="ARBA" id="ARBA00022722"/>
    </source>
</evidence>